<dbReference type="CDD" id="cd06186">
    <property type="entry name" value="NOX_Duox_like_FAD_NADP"/>
    <property type="match status" value="1"/>
</dbReference>
<dbReference type="Gene3D" id="3.40.50.80">
    <property type="entry name" value="Nucleotide-binding domain of ferredoxin-NADP reductase (FNR) module"/>
    <property type="match status" value="1"/>
</dbReference>
<evidence type="ECO:0000313" key="3">
    <source>
        <dbReference type="EMBL" id="KAJ8313440.1"/>
    </source>
</evidence>
<evidence type="ECO:0000313" key="4">
    <source>
        <dbReference type="Proteomes" id="UP001217089"/>
    </source>
</evidence>
<dbReference type="Proteomes" id="UP001217089">
    <property type="component" value="Unassembled WGS sequence"/>
</dbReference>
<proteinExistence type="predicted"/>
<organism evidence="3 4">
    <name type="scientific">Tegillarca granosa</name>
    <name type="common">Malaysian cockle</name>
    <name type="synonym">Anadara granosa</name>
    <dbReference type="NCBI Taxonomy" id="220873"/>
    <lineage>
        <taxon>Eukaryota</taxon>
        <taxon>Metazoa</taxon>
        <taxon>Spiralia</taxon>
        <taxon>Lophotrochozoa</taxon>
        <taxon>Mollusca</taxon>
        <taxon>Bivalvia</taxon>
        <taxon>Autobranchia</taxon>
        <taxon>Pteriomorphia</taxon>
        <taxon>Arcoida</taxon>
        <taxon>Arcoidea</taxon>
        <taxon>Arcidae</taxon>
        <taxon>Tegillarca</taxon>
    </lineage>
</organism>
<dbReference type="Pfam" id="PF08030">
    <property type="entry name" value="NAD_binding_6"/>
    <property type="match status" value="1"/>
</dbReference>
<dbReference type="PANTHER" id="PTHR11972:SF58">
    <property type="entry name" value="NADPH OXIDASE 5"/>
    <property type="match status" value="1"/>
</dbReference>
<dbReference type="InterPro" id="IPR039261">
    <property type="entry name" value="FNR_nucleotide-bd"/>
</dbReference>
<dbReference type="InterPro" id="IPR000778">
    <property type="entry name" value="Cyt_b245_heavy_chain"/>
</dbReference>
<keyword evidence="4" id="KW-1185">Reference proteome</keyword>
<sequence length="233" mass="27079">MANANFSRKNNNLRRLKERNKTVKVKCFLDGPYGTGTREIFETEHAVLIGTGIGVTPMASILQSIAARYKTTMRSCPQCAYTWFQEMPKSLMKLKKVDFIWLNRAQKSFEWFISLLTEIEIDKTRMVSSLNPHLNHFIDMHLYITSAKQKTDMNGIFLQITLDMIRKEKNKNFITGLQCKTEAGRPNWNKLFRKIAAENKGHVKVFFCGPSALAKIVKHHCEKYKFDFVKEQF</sequence>
<reference evidence="3 4" key="1">
    <citation type="submission" date="2022-12" db="EMBL/GenBank/DDBJ databases">
        <title>Chromosome-level genome of Tegillarca granosa.</title>
        <authorList>
            <person name="Kim J."/>
        </authorList>
    </citation>
    <scope>NUCLEOTIDE SEQUENCE [LARGE SCALE GENOMIC DNA]</scope>
    <source>
        <strain evidence="3">Teg-2019</strain>
        <tissue evidence="3">Adductor muscle</tissue>
    </source>
</reference>
<accession>A0ABQ9FCQ6</accession>
<name>A0ABQ9FCQ6_TEGGR</name>
<dbReference type="EMBL" id="JARBDR010000362">
    <property type="protein sequence ID" value="KAJ8313440.1"/>
    <property type="molecule type" value="Genomic_DNA"/>
</dbReference>
<dbReference type="InterPro" id="IPR050369">
    <property type="entry name" value="RBOH/FRE"/>
</dbReference>
<feature type="domain" description="Ferric reductase NAD binding" evidence="2">
    <location>
        <begin position="45"/>
        <end position="221"/>
    </location>
</feature>
<protein>
    <recommendedName>
        <fullName evidence="2">Ferric reductase NAD binding domain-containing protein</fullName>
    </recommendedName>
</protein>
<dbReference type="SUPFAM" id="SSF52343">
    <property type="entry name" value="Ferredoxin reductase-like, C-terminal NADP-linked domain"/>
    <property type="match status" value="1"/>
</dbReference>
<dbReference type="InterPro" id="IPR013121">
    <property type="entry name" value="Fe_red_NAD-bd_6"/>
</dbReference>
<keyword evidence="1" id="KW-0560">Oxidoreductase</keyword>
<gene>
    <name evidence="3" type="ORF">KUTeg_009006</name>
</gene>
<evidence type="ECO:0000259" key="2">
    <source>
        <dbReference type="Pfam" id="PF08030"/>
    </source>
</evidence>
<evidence type="ECO:0000256" key="1">
    <source>
        <dbReference type="ARBA" id="ARBA00023002"/>
    </source>
</evidence>
<dbReference type="PRINTS" id="PR00466">
    <property type="entry name" value="GP91PHOX"/>
</dbReference>
<dbReference type="PANTHER" id="PTHR11972">
    <property type="entry name" value="NADPH OXIDASE"/>
    <property type="match status" value="1"/>
</dbReference>
<comment type="caution">
    <text evidence="3">The sequence shown here is derived from an EMBL/GenBank/DDBJ whole genome shotgun (WGS) entry which is preliminary data.</text>
</comment>